<gene>
    <name evidence="2" type="ORF">H4W34_000674</name>
</gene>
<proteinExistence type="predicted"/>
<dbReference type="Gene3D" id="2.160.20.120">
    <property type="match status" value="1"/>
</dbReference>
<dbReference type="Pfam" id="PF13349">
    <property type="entry name" value="DUF4097"/>
    <property type="match status" value="1"/>
</dbReference>
<comment type="caution">
    <text evidence="2">The sequence shown here is derived from an EMBL/GenBank/DDBJ whole genome shotgun (WGS) entry which is preliminary data.</text>
</comment>
<dbReference type="Proteomes" id="UP000627838">
    <property type="component" value="Unassembled WGS sequence"/>
</dbReference>
<dbReference type="EMBL" id="JADBDZ010000001">
    <property type="protein sequence ID" value="MBE1530841.1"/>
    <property type="molecule type" value="Genomic_DNA"/>
</dbReference>
<dbReference type="RefSeq" id="WP_192757799.1">
    <property type="nucleotide sequence ID" value="NZ_JADBDZ010000001.1"/>
</dbReference>
<dbReference type="InterPro" id="IPR025164">
    <property type="entry name" value="Toastrack_DUF4097"/>
</dbReference>
<reference evidence="2 3" key="1">
    <citation type="submission" date="2020-10" db="EMBL/GenBank/DDBJ databases">
        <title>Sequencing the genomes of 1000 actinobacteria strains.</title>
        <authorList>
            <person name="Klenk H.-P."/>
        </authorList>
    </citation>
    <scope>NUCLEOTIDE SEQUENCE [LARGE SCALE GENOMIC DNA]</scope>
    <source>
        <strain evidence="2 3">DSM 46744</strain>
    </source>
</reference>
<evidence type="ECO:0000259" key="1">
    <source>
        <dbReference type="Pfam" id="PF13349"/>
    </source>
</evidence>
<feature type="domain" description="DUF4097" evidence="1">
    <location>
        <begin position="70"/>
        <end position="269"/>
    </location>
</feature>
<accession>A0ABR9JJW9</accession>
<organism evidence="2 3">
    <name type="scientific">Actinomadura algeriensis</name>
    <dbReference type="NCBI Taxonomy" id="1679523"/>
    <lineage>
        <taxon>Bacteria</taxon>
        <taxon>Bacillati</taxon>
        <taxon>Actinomycetota</taxon>
        <taxon>Actinomycetes</taxon>
        <taxon>Streptosporangiales</taxon>
        <taxon>Thermomonosporaceae</taxon>
        <taxon>Actinomadura</taxon>
    </lineage>
</organism>
<protein>
    <recommendedName>
        <fullName evidence="1">DUF4097 domain-containing protein</fullName>
    </recommendedName>
</protein>
<evidence type="ECO:0000313" key="3">
    <source>
        <dbReference type="Proteomes" id="UP000627838"/>
    </source>
</evidence>
<keyword evidence="3" id="KW-1185">Reference proteome</keyword>
<evidence type="ECO:0000313" key="2">
    <source>
        <dbReference type="EMBL" id="MBE1530841.1"/>
    </source>
</evidence>
<sequence>MQTSSTGSREEGAHTYTFDTPAPIVAVIEVAGGMVVLRAGNRVDTVVDVRPSDPTRDLDVQAAEQTRVEFEAGRLTVKTPRYKVRSLVGNMPSVEVTIELPAGSEVTGRSGSHFRGEGPLGDTDLETAAGYVRLQETGRLKLRAAAGEISVNRATDHIEVVTATGKIWLGEIDGTATVKTSNGDITVGTVTGKASLVTANGDVLVGRSRAELHAKSAHGSVRISEAAAGGAVLETGFGEIEVGVPEGTAAWLEVNSEHGNVRSELEAADDPGQATEMVEIRARTRHADILVRRA</sequence>
<name>A0ABR9JJW9_9ACTN</name>